<feature type="transmembrane region" description="Helical" evidence="3">
    <location>
        <begin position="43"/>
        <end position="66"/>
    </location>
</feature>
<dbReference type="InterPro" id="IPR018392">
    <property type="entry name" value="LysM"/>
</dbReference>
<dbReference type="OrthoDB" id="2583609at2"/>
<keyword evidence="1" id="KW-0175">Coiled coil</keyword>
<dbReference type="CDD" id="cd00118">
    <property type="entry name" value="LysM"/>
    <property type="match status" value="1"/>
</dbReference>
<dbReference type="SMART" id="SM00257">
    <property type="entry name" value="LysM"/>
    <property type="match status" value="1"/>
</dbReference>
<feature type="compositionally biased region" description="Low complexity" evidence="2">
    <location>
        <begin position="138"/>
        <end position="152"/>
    </location>
</feature>
<feature type="region of interest" description="Disordered" evidence="2">
    <location>
        <begin position="96"/>
        <end position="160"/>
    </location>
</feature>
<feature type="coiled-coil region" evidence="1">
    <location>
        <begin position="3"/>
        <end position="30"/>
    </location>
</feature>
<dbReference type="PROSITE" id="PS51782">
    <property type="entry name" value="LYSM"/>
    <property type="match status" value="1"/>
</dbReference>
<keyword evidence="3" id="KW-0812">Transmembrane</keyword>
<accession>A0A431UMI3</accession>
<feature type="compositionally biased region" description="Basic and acidic residues" evidence="2">
    <location>
        <begin position="117"/>
        <end position="137"/>
    </location>
</feature>
<dbReference type="SUPFAM" id="SSF54106">
    <property type="entry name" value="LysM domain"/>
    <property type="match status" value="1"/>
</dbReference>
<evidence type="ECO:0000256" key="2">
    <source>
        <dbReference type="SAM" id="MobiDB-lite"/>
    </source>
</evidence>
<gene>
    <name evidence="5" type="ORF">EKG35_13990</name>
</gene>
<evidence type="ECO:0000256" key="1">
    <source>
        <dbReference type="SAM" id="Coils"/>
    </source>
</evidence>
<dbReference type="RefSeq" id="WP_126295180.1">
    <property type="nucleotide sequence ID" value="NZ_CP155468.1"/>
</dbReference>
<proteinExistence type="predicted"/>
<sequence>MSNEDYREKIEEHRQLIEFEEQQNSRMSRSRRSVKKKKRKNPLMTILLFLLLGIPIMILVYVSFFYNPNEPEVAENEEDGTVVELQTNNIVSANSKEKDEAVIDSDVEAEDKEITEEEKTVQAETQTDAKDANKEQDNQQQQSEQEQQQEQQANGQVHTVQPNENLFRIALKYYNDASGVEKIKAANNLNSDSISVGQSLIIPN</sequence>
<dbReference type="InterPro" id="IPR036779">
    <property type="entry name" value="LysM_dom_sf"/>
</dbReference>
<keyword evidence="3" id="KW-1133">Transmembrane helix</keyword>
<name>A0A431UMI3_9BACI</name>
<dbReference type="Proteomes" id="UP000276349">
    <property type="component" value="Unassembled WGS sequence"/>
</dbReference>
<dbReference type="AlphaFoldDB" id="A0A431UMI3"/>
<evidence type="ECO:0000259" key="4">
    <source>
        <dbReference type="PROSITE" id="PS51782"/>
    </source>
</evidence>
<keyword evidence="3" id="KW-0472">Membrane</keyword>
<feature type="compositionally biased region" description="Acidic residues" evidence="2">
    <location>
        <begin position="102"/>
        <end position="116"/>
    </location>
</feature>
<feature type="domain" description="LysM" evidence="4">
    <location>
        <begin position="156"/>
        <end position="202"/>
    </location>
</feature>
<protein>
    <submittedName>
        <fullName evidence="5">LysM peptidoglycan-binding domain-containing protein</fullName>
    </submittedName>
</protein>
<dbReference type="Gene3D" id="3.10.350.10">
    <property type="entry name" value="LysM domain"/>
    <property type="match status" value="1"/>
</dbReference>
<comment type="caution">
    <text evidence="5">The sequence shown here is derived from an EMBL/GenBank/DDBJ whole genome shotgun (WGS) entry which is preliminary data.</text>
</comment>
<keyword evidence="6" id="KW-1185">Reference proteome</keyword>
<dbReference type="Pfam" id="PF01476">
    <property type="entry name" value="LysM"/>
    <property type="match status" value="1"/>
</dbReference>
<dbReference type="EMBL" id="RXNR01000043">
    <property type="protein sequence ID" value="RTQ91066.1"/>
    <property type="molecule type" value="Genomic_DNA"/>
</dbReference>
<evidence type="ECO:0000313" key="5">
    <source>
        <dbReference type="EMBL" id="RTQ91066.1"/>
    </source>
</evidence>
<reference evidence="5 6" key="1">
    <citation type="submission" date="2018-12" db="EMBL/GenBank/DDBJ databases">
        <authorList>
            <person name="Yu L."/>
        </authorList>
    </citation>
    <scope>NUCLEOTIDE SEQUENCE [LARGE SCALE GENOMIC DNA]</scope>
    <source>
        <strain evidence="5 6">S5H2222</strain>
    </source>
</reference>
<evidence type="ECO:0000256" key="3">
    <source>
        <dbReference type="SAM" id="Phobius"/>
    </source>
</evidence>
<organism evidence="5 6">
    <name type="scientific">Lysinibacillus telephonicus</name>
    <dbReference type="NCBI Taxonomy" id="1714840"/>
    <lineage>
        <taxon>Bacteria</taxon>
        <taxon>Bacillati</taxon>
        <taxon>Bacillota</taxon>
        <taxon>Bacilli</taxon>
        <taxon>Bacillales</taxon>
        <taxon>Bacillaceae</taxon>
        <taxon>Lysinibacillus</taxon>
    </lineage>
</organism>
<evidence type="ECO:0000313" key="6">
    <source>
        <dbReference type="Proteomes" id="UP000276349"/>
    </source>
</evidence>